<dbReference type="InterPro" id="IPR001387">
    <property type="entry name" value="Cro/C1-type_HTH"/>
</dbReference>
<evidence type="ECO:0000256" key="2">
    <source>
        <dbReference type="PROSITE-ProRule" id="PRU00339"/>
    </source>
</evidence>
<dbReference type="PANTHER" id="PTHR46797:SF1">
    <property type="entry name" value="METHYLPHOSPHONATE SYNTHASE"/>
    <property type="match status" value="1"/>
</dbReference>
<dbReference type="GO" id="GO:0005829">
    <property type="term" value="C:cytosol"/>
    <property type="evidence" value="ECO:0007669"/>
    <property type="project" value="TreeGrafter"/>
</dbReference>
<dbReference type="CDD" id="cd00093">
    <property type="entry name" value="HTH_XRE"/>
    <property type="match status" value="1"/>
</dbReference>
<dbReference type="KEGG" id="cbar:PATL70BA_1797"/>
<evidence type="ECO:0000256" key="1">
    <source>
        <dbReference type="ARBA" id="ARBA00023125"/>
    </source>
</evidence>
<keyword evidence="5" id="KW-1185">Reference proteome</keyword>
<proteinExistence type="predicted"/>
<organism evidence="4 5">
    <name type="scientific">Petrocella atlantisensis</name>
    <dbReference type="NCBI Taxonomy" id="2173034"/>
    <lineage>
        <taxon>Bacteria</taxon>
        <taxon>Bacillati</taxon>
        <taxon>Bacillota</taxon>
        <taxon>Clostridia</taxon>
        <taxon>Lachnospirales</taxon>
        <taxon>Vallitaleaceae</taxon>
        <taxon>Petrocella</taxon>
    </lineage>
</organism>
<dbReference type="SUPFAM" id="SSF47413">
    <property type="entry name" value="lambda repressor-like DNA-binding domains"/>
    <property type="match status" value="1"/>
</dbReference>
<keyword evidence="2" id="KW-0802">TPR repeat</keyword>
<dbReference type="InterPro" id="IPR050807">
    <property type="entry name" value="TransReg_Diox_bact_type"/>
</dbReference>
<feature type="repeat" description="TPR" evidence="2">
    <location>
        <begin position="117"/>
        <end position="150"/>
    </location>
</feature>
<dbReference type="InterPro" id="IPR019734">
    <property type="entry name" value="TPR_rpt"/>
</dbReference>
<dbReference type="SMART" id="SM00530">
    <property type="entry name" value="HTH_XRE"/>
    <property type="match status" value="1"/>
</dbReference>
<dbReference type="AlphaFoldDB" id="A0A3P7P2H2"/>
<evidence type="ECO:0000259" key="3">
    <source>
        <dbReference type="PROSITE" id="PS50943"/>
    </source>
</evidence>
<feature type="domain" description="HTH cro/C1-type" evidence="3">
    <location>
        <begin position="10"/>
        <end position="63"/>
    </location>
</feature>
<dbReference type="SUPFAM" id="SSF48452">
    <property type="entry name" value="TPR-like"/>
    <property type="match status" value="1"/>
</dbReference>
<dbReference type="RefSeq" id="WP_125136955.1">
    <property type="nucleotide sequence ID" value="NZ_LR130778.1"/>
</dbReference>
<dbReference type="Pfam" id="PF01381">
    <property type="entry name" value="HTH_3"/>
    <property type="match status" value="1"/>
</dbReference>
<dbReference type="OrthoDB" id="290878at2"/>
<dbReference type="PANTHER" id="PTHR46797">
    <property type="entry name" value="HTH-TYPE TRANSCRIPTIONAL REGULATOR"/>
    <property type="match status" value="1"/>
</dbReference>
<accession>A0A3P7P2H2</accession>
<dbReference type="PROSITE" id="PS50943">
    <property type="entry name" value="HTH_CROC1"/>
    <property type="match status" value="1"/>
</dbReference>
<gene>
    <name evidence="4" type="ORF">PATL70BA_1797</name>
</gene>
<protein>
    <recommendedName>
        <fullName evidence="3">HTH cro/C1-type domain-containing protein</fullName>
    </recommendedName>
</protein>
<dbReference type="InterPro" id="IPR010982">
    <property type="entry name" value="Lambda_DNA-bd_dom_sf"/>
</dbReference>
<name>A0A3P7P2H2_9FIRM</name>
<reference evidence="4 5" key="1">
    <citation type="submission" date="2018-09" db="EMBL/GenBank/DDBJ databases">
        <authorList>
            <person name="Postec A."/>
        </authorList>
    </citation>
    <scope>NUCLEOTIDE SEQUENCE [LARGE SCALE GENOMIC DNA]</scope>
    <source>
        <strain evidence="4">70B-A</strain>
    </source>
</reference>
<evidence type="ECO:0000313" key="5">
    <source>
        <dbReference type="Proteomes" id="UP000279029"/>
    </source>
</evidence>
<dbReference type="PROSITE" id="PS50005">
    <property type="entry name" value="TPR"/>
    <property type="match status" value="2"/>
</dbReference>
<dbReference type="Pfam" id="PF13181">
    <property type="entry name" value="TPR_8"/>
    <property type="match status" value="1"/>
</dbReference>
<feature type="repeat" description="TPR" evidence="2">
    <location>
        <begin position="231"/>
        <end position="264"/>
    </location>
</feature>
<dbReference type="Gene3D" id="1.25.40.10">
    <property type="entry name" value="Tetratricopeptide repeat domain"/>
    <property type="match status" value="2"/>
</dbReference>
<dbReference type="SMART" id="SM00028">
    <property type="entry name" value="TPR"/>
    <property type="match status" value="4"/>
</dbReference>
<dbReference type="EMBL" id="LR130778">
    <property type="protein sequence ID" value="VDN47690.1"/>
    <property type="molecule type" value="Genomic_DNA"/>
</dbReference>
<dbReference type="GO" id="GO:0003700">
    <property type="term" value="F:DNA-binding transcription factor activity"/>
    <property type="evidence" value="ECO:0007669"/>
    <property type="project" value="TreeGrafter"/>
</dbReference>
<dbReference type="GO" id="GO:0003677">
    <property type="term" value="F:DNA binding"/>
    <property type="evidence" value="ECO:0007669"/>
    <property type="project" value="UniProtKB-KW"/>
</dbReference>
<sequence length="304" mass="35408">MKDMTLGQKIREIRLHLQMTQKELAGDFITRNMLSQIENDQATPSMKTMEYLAKQLGKSVGYFMDENHKDLSLSNIIVELMALNEAKDYVASVKLIEQQSIHNPIVMRSKMMMDLYMNSYMYLGNQYMTEGDNEKAKAAYEKILKYENELLLESDIYLYKVYAQLAEVCGYLLDIELAKTYHKKSKDLVNKILASREVQTMYLKLIEADYDGIIEDSSKVDVIDYDNYSLARYNRVLGSAFLNKGEYEKAIVYLEKAIEIYSDETCYTIVSMIYEELSKCYFELGDYKKAYDFLQKAQSKKIAH</sequence>
<dbReference type="Pfam" id="PF13424">
    <property type="entry name" value="TPR_12"/>
    <property type="match status" value="1"/>
</dbReference>
<evidence type="ECO:0000313" key="4">
    <source>
        <dbReference type="EMBL" id="VDN47690.1"/>
    </source>
</evidence>
<dbReference type="InterPro" id="IPR011990">
    <property type="entry name" value="TPR-like_helical_dom_sf"/>
</dbReference>
<keyword evidence="1" id="KW-0238">DNA-binding</keyword>
<dbReference type="Proteomes" id="UP000279029">
    <property type="component" value="Chromosome"/>
</dbReference>